<protein>
    <recommendedName>
        <fullName evidence="2">2EXR domain-containing protein</fullName>
    </recommendedName>
</protein>
<organism evidence="3 4">
    <name type="scientific">Xylaria grammica</name>
    <dbReference type="NCBI Taxonomy" id="363999"/>
    <lineage>
        <taxon>Eukaryota</taxon>
        <taxon>Fungi</taxon>
        <taxon>Dikarya</taxon>
        <taxon>Ascomycota</taxon>
        <taxon>Pezizomycotina</taxon>
        <taxon>Sordariomycetes</taxon>
        <taxon>Xylariomycetidae</taxon>
        <taxon>Xylariales</taxon>
        <taxon>Xylariaceae</taxon>
        <taxon>Xylaria</taxon>
    </lineage>
</organism>
<sequence>MGIAPSKSSPEHGLFTCFKRLPAELRLEIWEQSLPPRNMMLNVQPHPEGVRRVIRSDDWHGGLPAHLFTCWEARHVALARCPWKYNKIDILYLAGRMNAYFRADGTWGPYAGRERILAVDDGCPFWYKTKKYERFRPHEGHPRVTRSRPDRDAERRARAGFVRRRHAEMQGAGMAFREFGFGHTCATRSAIEAGPRLVSTNKTRR</sequence>
<reference evidence="3 4" key="1">
    <citation type="submission" date="2018-12" db="EMBL/GenBank/DDBJ databases">
        <title>Draft genome sequence of Xylaria grammica IHI A82.</title>
        <authorList>
            <person name="Buettner E."/>
            <person name="Kellner H."/>
        </authorList>
    </citation>
    <scope>NUCLEOTIDE SEQUENCE [LARGE SCALE GENOMIC DNA]</scope>
    <source>
        <strain evidence="3 4">IHI A82</strain>
    </source>
</reference>
<feature type="region of interest" description="Disordered" evidence="1">
    <location>
        <begin position="138"/>
        <end position="157"/>
    </location>
</feature>
<dbReference type="AlphaFoldDB" id="A0A439CRN2"/>
<dbReference type="PANTHER" id="PTHR35910:SF1">
    <property type="entry name" value="2EXR DOMAIN-CONTAINING PROTEIN"/>
    <property type="match status" value="1"/>
</dbReference>
<evidence type="ECO:0000313" key="4">
    <source>
        <dbReference type="Proteomes" id="UP000286045"/>
    </source>
</evidence>
<accession>A0A439CRN2</accession>
<proteinExistence type="predicted"/>
<dbReference type="Proteomes" id="UP000286045">
    <property type="component" value="Unassembled WGS sequence"/>
</dbReference>
<dbReference type="EMBL" id="RYZI01000516">
    <property type="protein sequence ID" value="RWA04800.1"/>
    <property type="molecule type" value="Genomic_DNA"/>
</dbReference>
<evidence type="ECO:0000259" key="2">
    <source>
        <dbReference type="Pfam" id="PF20150"/>
    </source>
</evidence>
<evidence type="ECO:0000256" key="1">
    <source>
        <dbReference type="SAM" id="MobiDB-lite"/>
    </source>
</evidence>
<keyword evidence="4" id="KW-1185">Reference proteome</keyword>
<gene>
    <name evidence="3" type="ORF">EKO27_g10304</name>
</gene>
<feature type="domain" description="2EXR" evidence="2">
    <location>
        <begin position="15"/>
        <end position="101"/>
    </location>
</feature>
<dbReference type="Pfam" id="PF20150">
    <property type="entry name" value="2EXR"/>
    <property type="match status" value="1"/>
</dbReference>
<comment type="caution">
    <text evidence="3">The sequence shown here is derived from an EMBL/GenBank/DDBJ whole genome shotgun (WGS) entry which is preliminary data.</text>
</comment>
<name>A0A439CRN2_9PEZI</name>
<dbReference type="PANTHER" id="PTHR35910">
    <property type="entry name" value="2EXR DOMAIN-CONTAINING PROTEIN"/>
    <property type="match status" value="1"/>
</dbReference>
<dbReference type="InterPro" id="IPR045518">
    <property type="entry name" value="2EXR"/>
</dbReference>
<evidence type="ECO:0000313" key="3">
    <source>
        <dbReference type="EMBL" id="RWA04800.1"/>
    </source>
</evidence>